<sequence length="115" mass="13167">MKKRLILTTGLYLLVMVMTIYAIFFEQSDSTFLLIIQLGLLIHFYFQYRMAYMVPDQDVPATRLGSNLLRTMFILAALVTFFAWNTVPIPLATAVALVLAVPTLVSYLRLRTQED</sequence>
<proteinExistence type="predicted"/>
<reference evidence="2 3" key="1">
    <citation type="submission" date="2023-04" db="EMBL/GenBank/DDBJ databases">
        <title>Antarctic isolates genomes.</title>
        <authorList>
            <person name="Dimov S.G."/>
        </authorList>
    </citation>
    <scope>NUCLEOTIDE SEQUENCE [LARGE SCALE GENOMIC DNA]</scope>
    <source>
        <strain evidence="2 3">AL19</strain>
    </source>
</reference>
<evidence type="ECO:0000313" key="3">
    <source>
        <dbReference type="Proteomes" id="UP001243286"/>
    </source>
</evidence>
<feature type="transmembrane region" description="Helical" evidence="1">
    <location>
        <begin position="30"/>
        <end position="46"/>
    </location>
</feature>
<name>A0ABT6R5T7_9BACL</name>
<keyword evidence="3" id="KW-1185">Reference proteome</keyword>
<feature type="transmembrane region" description="Helical" evidence="1">
    <location>
        <begin position="67"/>
        <end position="85"/>
    </location>
</feature>
<keyword evidence="1" id="KW-0812">Transmembrane</keyword>
<evidence type="ECO:0008006" key="4">
    <source>
        <dbReference type="Google" id="ProtNLM"/>
    </source>
</evidence>
<gene>
    <name evidence="2" type="ORF">QK289_14980</name>
</gene>
<organism evidence="2 3">
    <name type="scientific">Exiguobacterium antarcticum</name>
    <dbReference type="NCBI Taxonomy" id="132920"/>
    <lineage>
        <taxon>Bacteria</taxon>
        <taxon>Bacillati</taxon>
        <taxon>Bacillota</taxon>
        <taxon>Bacilli</taxon>
        <taxon>Bacillales</taxon>
        <taxon>Bacillales Family XII. Incertae Sedis</taxon>
        <taxon>Exiguobacterium</taxon>
    </lineage>
</organism>
<keyword evidence="1" id="KW-1133">Transmembrane helix</keyword>
<keyword evidence="1" id="KW-0472">Membrane</keyword>
<dbReference type="RefSeq" id="WP_014970377.1">
    <property type="nucleotide sequence ID" value="NZ_JASBQV010000036.1"/>
</dbReference>
<evidence type="ECO:0000256" key="1">
    <source>
        <dbReference type="SAM" id="Phobius"/>
    </source>
</evidence>
<dbReference type="Proteomes" id="UP001243286">
    <property type="component" value="Unassembled WGS sequence"/>
</dbReference>
<dbReference type="EMBL" id="JASBQV010000036">
    <property type="protein sequence ID" value="MDI3236316.1"/>
    <property type="molecule type" value="Genomic_DNA"/>
</dbReference>
<accession>A0ABT6R5T7</accession>
<comment type="caution">
    <text evidence="2">The sequence shown here is derived from an EMBL/GenBank/DDBJ whole genome shotgun (WGS) entry which is preliminary data.</text>
</comment>
<protein>
    <recommendedName>
        <fullName evidence="4">ATP synthase I chain</fullName>
    </recommendedName>
</protein>
<feature type="transmembrane region" description="Helical" evidence="1">
    <location>
        <begin position="91"/>
        <end position="110"/>
    </location>
</feature>
<evidence type="ECO:0000313" key="2">
    <source>
        <dbReference type="EMBL" id="MDI3236316.1"/>
    </source>
</evidence>
<feature type="transmembrane region" description="Helical" evidence="1">
    <location>
        <begin position="5"/>
        <end position="24"/>
    </location>
</feature>